<feature type="region of interest" description="Disordered" evidence="1">
    <location>
        <begin position="467"/>
        <end position="495"/>
    </location>
</feature>
<dbReference type="PROSITE" id="PS51178">
    <property type="entry name" value="PASTA"/>
    <property type="match status" value="2"/>
</dbReference>
<feature type="transmembrane region" description="Helical" evidence="2">
    <location>
        <begin position="100"/>
        <end position="119"/>
    </location>
</feature>
<feature type="domain" description="PASTA" evidence="3">
    <location>
        <begin position="120"/>
        <end position="186"/>
    </location>
</feature>
<dbReference type="Gene3D" id="3.30.10.20">
    <property type="match status" value="3"/>
</dbReference>
<sequence length="495" mass="55598">MSDFLSKFDKEKYSDFVEEQEKNGAKGKRKTAKPSEDKAEVDKGASASPSPENAVSRKEESVVAATSETLPSASNNQRRYDSQEELEIDPTYKRRKRRRLLLIIAGSVVACALLFWVYYSMVHVEMEDFVDKPVSDARTWASENGVEIELKQEYSMEYDANQIISQSVPAGDNVRKGKTITFVSSIGADPEEVLPLPDFSEMTSGEIDTWIEENKAENLKLVAEFSDDVEDGEFLRLEIRDSSISEEEYRRKDNAAVYVSKGKEVFEKNITVPDFKGKPRAEVEQWAESNNIEMKYEEKDSNSVEPDMIISQSIEPDEKVAKKDKMKVVVSLGKATVVPNFNELMPDEAASAPGLMVTVKQRFHANVAYGRLISQSIEADTKLTEQDESDITVVYSEGKPYLRDYRGQLEGDLPRLFFEDYQSKGANITYTVKYVDSPEIKGTVVGMSAFNQYVPMTYTVEISVSKNASASPTASIPDDIDFDDDDDFNDADGKE</sequence>
<keyword evidence="4" id="KW-0808">Transferase</keyword>
<feature type="domain" description="PASTA" evidence="3">
    <location>
        <begin position="266"/>
        <end position="334"/>
    </location>
</feature>
<feature type="compositionally biased region" description="Acidic residues" evidence="1">
    <location>
        <begin position="478"/>
        <end position="495"/>
    </location>
</feature>
<keyword evidence="2" id="KW-0812">Transmembrane</keyword>
<dbReference type="SMART" id="SM00740">
    <property type="entry name" value="PASTA"/>
    <property type="match status" value="3"/>
</dbReference>
<dbReference type="AlphaFoldDB" id="A0A1H3TEZ5"/>
<reference evidence="5" key="1">
    <citation type="submission" date="2016-10" db="EMBL/GenBank/DDBJ databases">
        <authorList>
            <person name="Varghese N."/>
            <person name="Submissions S."/>
        </authorList>
    </citation>
    <scope>NUCLEOTIDE SEQUENCE [LARGE SCALE GENOMIC DNA]</scope>
    <source>
        <strain evidence="5">SP</strain>
    </source>
</reference>
<evidence type="ECO:0000313" key="4">
    <source>
        <dbReference type="EMBL" id="SDZ48806.1"/>
    </source>
</evidence>
<dbReference type="EMBL" id="FNPI01000014">
    <property type="protein sequence ID" value="SDZ48806.1"/>
    <property type="molecule type" value="Genomic_DNA"/>
</dbReference>
<evidence type="ECO:0000256" key="2">
    <source>
        <dbReference type="SAM" id="Phobius"/>
    </source>
</evidence>
<keyword evidence="4" id="KW-0418">Kinase</keyword>
<evidence type="ECO:0000313" key="5">
    <source>
        <dbReference type="Proteomes" id="UP000198935"/>
    </source>
</evidence>
<protein>
    <submittedName>
        <fullName evidence="4">Serine/threonine protein kinase</fullName>
    </submittedName>
</protein>
<dbReference type="SUPFAM" id="SSF54184">
    <property type="entry name" value="Penicillin-binding protein 2x (pbp-2x), c-terminal domain"/>
    <property type="match status" value="1"/>
</dbReference>
<name>A0A1H3TEZ5_9BACI</name>
<feature type="compositionally biased region" description="Basic and acidic residues" evidence="1">
    <location>
        <begin position="33"/>
        <end position="43"/>
    </location>
</feature>
<feature type="compositionally biased region" description="Polar residues" evidence="1">
    <location>
        <begin position="64"/>
        <end position="77"/>
    </location>
</feature>
<dbReference type="CDD" id="cd06577">
    <property type="entry name" value="PASTA_pknB"/>
    <property type="match status" value="2"/>
</dbReference>
<keyword evidence="2" id="KW-1133">Transmembrane helix</keyword>
<dbReference type="OrthoDB" id="1641593at2"/>
<dbReference type="Pfam" id="PF03793">
    <property type="entry name" value="PASTA"/>
    <property type="match status" value="2"/>
</dbReference>
<accession>A0A1H3TEZ5</accession>
<dbReference type="InterPro" id="IPR005543">
    <property type="entry name" value="PASTA_dom"/>
</dbReference>
<dbReference type="GO" id="GO:0004674">
    <property type="term" value="F:protein serine/threonine kinase activity"/>
    <property type="evidence" value="ECO:0007669"/>
    <property type="project" value="UniProtKB-KW"/>
</dbReference>
<evidence type="ECO:0000256" key="1">
    <source>
        <dbReference type="SAM" id="MobiDB-lite"/>
    </source>
</evidence>
<evidence type="ECO:0000259" key="3">
    <source>
        <dbReference type="PROSITE" id="PS51178"/>
    </source>
</evidence>
<feature type="region of interest" description="Disordered" evidence="1">
    <location>
        <begin position="16"/>
        <end position="83"/>
    </location>
</feature>
<dbReference type="Proteomes" id="UP000198935">
    <property type="component" value="Unassembled WGS sequence"/>
</dbReference>
<keyword evidence="2" id="KW-0472">Membrane</keyword>
<keyword evidence="5" id="KW-1185">Reference proteome</keyword>
<proteinExistence type="predicted"/>
<gene>
    <name evidence="4" type="ORF">SAMN05421736_11479</name>
</gene>
<dbReference type="STRING" id="1503961.SAMN05421736_11479"/>
<keyword evidence="4" id="KW-0723">Serine/threonine-protein kinase</keyword>
<organism evidence="4 5">
    <name type="scientific">Evansella caseinilytica</name>
    <dbReference type="NCBI Taxonomy" id="1503961"/>
    <lineage>
        <taxon>Bacteria</taxon>
        <taxon>Bacillati</taxon>
        <taxon>Bacillota</taxon>
        <taxon>Bacilli</taxon>
        <taxon>Bacillales</taxon>
        <taxon>Bacillaceae</taxon>
        <taxon>Evansella</taxon>
    </lineage>
</organism>